<evidence type="ECO:0007829" key="3">
    <source>
        <dbReference type="PeptideAtlas" id="A0A5F9ZHB5"/>
    </source>
</evidence>
<organism evidence="1 2">
    <name type="scientific">Homo sapiens</name>
    <name type="common">Human</name>
    <dbReference type="NCBI Taxonomy" id="9606"/>
    <lineage>
        <taxon>Eukaryota</taxon>
        <taxon>Metazoa</taxon>
        <taxon>Chordata</taxon>
        <taxon>Craniata</taxon>
        <taxon>Vertebrata</taxon>
        <taxon>Euteleostomi</taxon>
        <taxon>Mammalia</taxon>
        <taxon>Eutheria</taxon>
        <taxon>Euarchontoglires</taxon>
        <taxon>Primates</taxon>
        <taxon>Haplorrhini</taxon>
        <taxon>Catarrhini</taxon>
        <taxon>Hominidae</taxon>
        <taxon>Homo</taxon>
    </lineage>
</organism>
<dbReference type="Proteomes" id="UP000005640">
    <property type="component" value="Chromosome 20"/>
</dbReference>
<protein>
    <submittedName>
        <fullName evidence="1">Abhydrolase domain containing 12, lysophospholipase</fullName>
    </submittedName>
</protein>
<reference evidence="1 2" key="2">
    <citation type="journal article" date="2001" name="Nature">
        <title>The DNA sequence and comparative analysis of human chromosome 20.</title>
        <authorList>
            <person name="Deloukas P."/>
            <person name="Matthews L.H."/>
            <person name="Ashurst J."/>
            <person name="Burton J."/>
            <person name="Gilbert J.G."/>
            <person name="Jones M."/>
            <person name="Stavrides G."/>
            <person name="Almeida J.P."/>
            <person name="Babbage A.K."/>
            <person name="Bagguley C.L."/>
            <person name="Bailey J."/>
            <person name="Barlow K.F."/>
            <person name="Bates K.N."/>
            <person name="Beard L.M."/>
            <person name="Beare D.M."/>
            <person name="Beasley O.P."/>
            <person name="Bird C.P."/>
            <person name="Blakey S.E."/>
            <person name="Bridgeman A.M."/>
            <person name="Brown A.J."/>
            <person name="Buck D."/>
            <person name="Burrill W."/>
            <person name="Butler A.P."/>
            <person name="Carder C."/>
            <person name="Carter N.P."/>
            <person name="Chapman J.C."/>
            <person name="Clamp M."/>
            <person name="Clark G."/>
            <person name="Clark L.N."/>
            <person name="Clark S.Y."/>
            <person name="Clee C.M."/>
            <person name="Clegg S."/>
            <person name="Cobley V.E."/>
            <person name="Collier R.E."/>
            <person name="Connor R."/>
            <person name="Corby N.R."/>
            <person name="Coulson A."/>
            <person name="Coville G.J."/>
            <person name="Deadman R."/>
            <person name="Dhami P."/>
            <person name="Dunn M."/>
            <person name="Ellington A.G."/>
            <person name="Frankland J.A."/>
            <person name="Fraser A."/>
            <person name="French L."/>
            <person name="Garner P."/>
            <person name="Grafham D.V."/>
            <person name="Griffiths C."/>
            <person name="Griffiths M.N."/>
            <person name="Gwilliam R."/>
            <person name="Hall R.E."/>
            <person name="Hammond S."/>
            <person name="Harley J.L."/>
            <person name="Heath P.D."/>
            <person name="Ho S."/>
            <person name="Holden J.L."/>
            <person name="Howden P.J."/>
            <person name="Huckle E."/>
            <person name="Hunt A.R."/>
            <person name="Hunt S.E."/>
            <person name="Jekosch K."/>
            <person name="Johnson C.M."/>
            <person name="Johnson D."/>
            <person name="Kay M.P."/>
            <person name="Kimberley A.M."/>
            <person name="King A."/>
            <person name="Knights A."/>
            <person name="Laird G.K."/>
            <person name="Lawlor S."/>
            <person name="Lehvaslaiho M.H."/>
            <person name="Leversha M."/>
            <person name="Lloyd C."/>
            <person name="Lloyd D.M."/>
            <person name="Lovell J.D."/>
            <person name="Marsh V.L."/>
            <person name="Martin S.L."/>
            <person name="McConnachie L.J."/>
            <person name="McLay K."/>
            <person name="McMurray A.A."/>
            <person name="Milne S."/>
            <person name="Mistry D."/>
            <person name="Moore M.J."/>
            <person name="Mullikin J.C."/>
            <person name="Nickerson T."/>
            <person name="Oliver K."/>
            <person name="Parker A."/>
            <person name="Patel R."/>
            <person name="Pearce T.A."/>
            <person name="Peck A.I."/>
            <person name="Phillimore B.J."/>
            <person name="Prathalingam S.R."/>
            <person name="Plumb R.W."/>
            <person name="Ramsay H."/>
            <person name="Rice C.M."/>
            <person name="Ross M.T."/>
            <person name="Scott C.E."/>
            <person name="Sehra H.K."/>
            <person name="Shownkeen R."/>
            <person name="Sims S."/>
            <person name="Skuce C.D."/>
            <person name="Smith M.L."/>
            <person name="Soderlund C."/>
            <person name="Steward C.A."/>
            <person name="Sulston J.E."/>
            <person name="Swann M."/>
            <person name="Sycamore N."/>
            <person name="Taylor R."/>
            <person name="Tee L."/>
            <person name="Thomas D.W."/>
            <person name="Thorpe A."/>
            <person name="Tracey A."/>
            <person name="Tromans A.C."/>
            <person name="Vaudin M."/>
            <person name="Wall M."/>
            <person name="Wallis J.M."/>
            <person name="Whitehead S.L."/>
            <person name="Whittaker P."/>
            <person name="Willey D.L."/>
            <person name="Williams L."/>
            <person name="Williams S.A."/>
            <person name="Wilming L."/>
            <person name="Wray P.W."/>
            <person name="Hubbard T."/>
            <person name="Durbin R.M."/>
            <person name="Bentley D.R."/>
            <person name="Beck S."/>
            <person name="Rogers J."/>
        </authorList>
    </citation>
    <scope>NUCLEOTIDE SEQUENCE [LARGE SCALE GENOMIC DNA]</scope>
</reference>
<reference evidence="1 2" key="3">
    <citation type="journal article" date="2004" name="Nature">
        <title>Finishing the euchromatic sequence of the human genome.</title>
        <authorList>
            <consortium name="International Human Genome Sequencing Consortium"/>
        </authorList>
    </citation>
    <scope>NUCLEOTIDE SEQUENCE [LARGE SCALE GENOMIC DNA]</scope>
</reference>
<dbReference type="EMBL" id="AL121772">
    <property type="status" value="NOT_ANNOTATED_CDS"/>
    <property type="molecule type" value="Genomic_DNA"/>
</dbReference>
<accession>A0A5F9ZHB5</accession>
<keyword evidence="2" id="KW-1185">Reference proteome</keyword>
<proteinExistence type="evidence at protein level"/>
<dbReference type="VEuPathDB" id="HostDB:ENSG00000100997"/>
<reference evidence="1" key="5">
    <citation type="submission" date="2025-09" db="UniProtKB">
        <authorList>
            <consortium name="Ensembl"/>
        </authorList>
    </citation>
    <scope>IDENTIFICATION</scope>
</reference>
<dbReference type="Bgee" id="ENSG00000100997">
    <property type="expression patterns" value="Expressed in C1 segment of cervical spinal cord and 184 other cell types or tissues"/>
</dbReference>
<reference evidence="1" key="4">
    <citation type="submission" date="2025-08" db="UniProtKB">
        <authorList>
            <consortium name="Ensembl"/>
        </authorList>
    </citation>
    <scope>IDENTIFICATION</scope>
</reference>
<dbReference type="ExpressionAtlas" id="A0A5F9ZHB5">
    <property type="expression patterns" value="baseline and differential"/>
</dbReference>
<dbReference type="AlphaFoldDB" id="A0A5F9ZHB5"/>
<gene>
    <name evidence="1" type="primary">ABHD12</name>
</gene>
<name>A0A5F9ZHB5_HUMAN</name>
<dbReference type="MassIVE" id="A0A5F9ZHB5"/>
<reference evidence="1 2" key="1">
    <citation type="journal article" date="2001" name="Nature">
        <title>Initial sequencing and analysis of the human genome.</title>
        <authorList>
            <consortium name="International Human Genome Sequencing Consortium"/>
            <person name="Lander E.S."/>
            <person name="Linton L.M."/>
            <person name="Birren B."/>
            <person name="Nusbaum C."/>
            <person name="Zody M.C."/>
            <person name="Baldwin J."/>
            <person name="Devon K."/>
            <person name="Dewar K."/>
            <person name="Doyle M."/>
            <person name="FitzHugh W."/>
            <person name="Funke R."/>
            <person name="Gage D."/>
            <person name="Harris K."/>
            <person name="Heaford A."/>
            <person name="Howland J."/>
            <person name="Kann L."/>
            <person name="Lehoczky J."/>
            <person name="LeVine R."/>
            <person name="McEwan P."/>
            <person name="McKernan K."/>
            <person name="Meldrim J."/>
            <person name="Mesirov J.P."/>
            <person name="Miranda C."/>
            <person name="Morris W."/>
            <person name="Naylor J."/>
            <person name="Raymond C."/>
            <person name="Rosetti M."/>
            <person name="Santos R."/>
            <person name="Sheridan A."/>
            <person name="Sougnez C."/>
            <person name="Stange-Thomann N."/>
            <person name="Stojanovic N."/>
            <person name="Subramanian A."/>
            <person name="Wyman D."/>
            <person name="Rogers J."/>
            <person name="Sulston J."/>
            <person name="Ainscough R."/>
            <person name="Beck S."/>
            <person name="Bentley D."/>
            <person name="Burton J."/>
            <person name="Clee C."/>
            <person name="Carter N."/>
            <person name="Coulson A."/>
            <person name="Deadman R."/>
            <person name="Deloukas P."/>
            <person name="Dunham A."/>
            <person name="Dunham I."/>
            <person name="Durbin R."/>
            <person name="French L."/>
            <person name="Grafham D."/>
            <person name="Gregory S."/>
            <person name="Hubbard T."/>
            <person name="Humphray S."/>
            <person name="Hunt A."/>
            <person name="Jones M."/>
            <person name="Lloyd C."/>
            <person name="McMurray A."/>
            <person name="Matthews L."/>
            <person name="Mercer S."/>
            <person name="Milne S."/>
            <person name="Mullikin J.C."/>
            <person name="Mungall A."/>
            <person name="Plumb R."/>
            <person name="Ross M."/>
            <person name="Shownkeen R."/>
            <person name="Sims S."/>
            <person name="Waterston R.H."/>
            <person name="Wilson R.K."/>
            <person name="Hillier L.W."/>
            <person name="McPherson J.D."/>
            <person name="Marra M.A."/>
            <person name="Mardis E.R."/>
            <person name="Fulton L.A."/>
            <person name="Chinwalla A.T."/>
            <person name="Pepin K.H."/>
            <person name="Gish W.R."/>
            <person name="Chissoe S.L."/>
            <person name="Wendl M.C."/>
            <person name="Delehaunty K.D."/>
            <person name="Miner T.L."/>
            <person name="Delehaunty A."/>
            <person name="Kramer J.B."/>
            <person name="Cook L.L."/>
            <person name="Fulton R.S."/>
            <person name="Johnson D.L."/>
            <person name="Minx P.J."/>
            <person name="Clifton S.W."/>
            <person name="Hawkins T."/>
            <person name="Branscomb E."/>
            <person name="Predki P."/>
            <person name="Richardson P."/>
            <person name="Wenning S."/>
            <person name="Slezak T."/>
            <person name="Doggett N."/>
            <person name="Cheng J.F."/>
            <person name="Olsen A."/>
            <person name="Lucas S."/>
            <person name="Elkin C."/>
            <person name="Uberbacher E."/>
            <person name="Frazier M."/>
            <person name="Gibbs R.A."/>
            <person name="Muzny D.M."/>
            <person name="Scherer S.E."/>
            <person name="Bouck J.B."/>
            <person name="Sodergren E.J."/>
            <person name="Worley K.C."/>
            <person name="Rives C.M."/>
            <person name="Gorrell J.H."/>
            <person name="Metzker M.L."/>
            <person name="Naylor S.L."/>
            <person name="Kucherlapati R.S."/>
            <person name="Nelson D.L."/>
            <person name="Weinstock G.M."/>
            <person name="Sakaki Y."/>
            <person name="Fujiyama A."/>
            <person name="Hattori M."/>
            <person name="Yada T."/>
            <person name="Toyoda A."/>
            <person name="Itoh T."/>
            <person name="Kawagoe C."/>
            <person name="Watanabe H."/>
            <person name="Totoki Y."/>
            <person name="Taylor T."/>
            <person name="Weissenbach J."/>
            <person name="Heilig R."/>
            <person name="Saurin W."/>
            <person name="Artiguenave F."/>
            <person name="Brottier P."/>
            <person name="Bruls T."/>
            <person name="Pelletier E."/>
            <person name="Robert C."/>
            <person name="Wincker P."/>
            <person name="Smith D.R."/>
            <person name="Doucette-Stamm L."/>
            <person name="Rubenfield M."/>
            <person name="Weinstock K."/>
            <person name="Lee H.M."/>
            <person name="Dubois J."/>
            <person name="Rosenthal A."/>
            <person name="Platzer M."/>
            <person name="Nyakatura G."/>
            <person name="Taudien S."/>
            <person name="Rump A."/>
            <person name="Yang H."/>
            <person name="Yu J."/>
            <person name="Wang J."/>
            <person name="Huang G."/>
            <person name="Gu J."/>
            <person name="Hood L."/>
            <person name="Rowen L."/>
            <person name="Madan A."/>
            <person name="Qin S."/>
            <person name="Davis R.W."/>
            <person name="Federspiel N.A."/>
            <person name="Abola A.P."/>
            <person name="Proctor M.J."/>
            <person name="Myers R.M."/>
            <person name="Schmutz J."/>
            <person name="Dickson M."/>
            <person name="Grimwood J."/>
            <person name="Cox D.R."/>
            <person name="Olson M.V."/>
            <person name="Kaul R."/>
            <person name="Raymond C."/>
            <person name="Shimizu N."/>
            <person name="Kawasaki K."/>
            <person name="Minoshima S."/>
            <person name="Evans G.A."/>
            <person name="Athanasiou M."/>
            <person name="Schultz R."/>
            <person name="Roe B.A."/>
            <person name="Chen F."/>
            <person name="Pan H."/>
            <person name="Ramser J."/>
            <person name="Lehrach H."/>
            <person name="Reinhardt R."/>
            <person name="McCombie W.R."/>
            <person name="de la Bastide M."/>
            <person name="Dedhia N."/>
            <person name="Blocker H."/>
            <person name="Hornischer K."/>
            <person name="Nordsiek G."/>
            <person name="Agarwala R."/>
            <person name="Aravind L."/>
            <person name="Bailey J.A."/>
            <person name="Bateman A."/>
            <person name="Batzoglou S."/>
            <person name="Birney E."/>
            <person name="Bork P."/>
            <person name="Brown D.G."/>
            <person name="Burge C.B."/>
            <person name="Cerutti L."/>
            <person name="Chen H.C."/>
            <person name="Church D."/>
            <person name="Clamp M."/>
            <person name="Copley R.R."/>
            <person name="Doerks T."/>
            <person name="Eddy S.R."/>
            <person name="Eichler E.E."/>
            <person name="Furey T.S."/>
            <person name="Galagan J."/>
            <person name="Gilbert J.G."/>
            <person name="Harmon C."/>
            <person name="Hayashizaki Y."/>
            <person name="Haussler D."/>
            <person name="Hermjakob H."/>
            <person name="Hokamp K."/>
            <person name="Jang W."/>
            <person name="Johnson L.S."/>
            <person name="Jones T.A."/>
            <person name="Kasif S."/>
            <person name="Kaspryzk A."/>
            <person name="Kennedy S."/>
            <person name="Kent W.J."/>
            <person name="Kitts P."/>
            <person name="Koonin E.V."/>
            <person name="Korf I."/>
            <person name="Kulp D."/>
            <person name="Lancet D."/>
            <person name="Lowe T.M."/>
            <person name="McLysaght A."/>
            <person name="Mikkelsen T."/>
            <person name="Moran J.V."/>
            <person name="Mulder N."/>
            <person name="Pollara V.J."/>
            <person name="Ponting C.P."/>
            <person name="Schuler G."/>
            <person name="Schultz J."/>
            <person name="Slater G."/>
            <person name="Smit A.F."/>
            <person name="Stupka E."/>
            <person name="Szustakowski J."/>
            <person name="Thierry-Mieg D."/>
            <person name="Thierry-Mieg J."/>
            <person name="Wagner L."/>
            <person name="Wallis J."/>
            <person name="Wheeler R."/>
            <person name="Williams A."/>
            <person name="Wolf Y.I."/>
            <person name="Wolfe K.H."/>
            <person name="Yang S.P."/>
            <person name="Yeh R.F."/>
            <person name="Collins F."/>
            <person name="Guyer M.S."/>
            <person name="Peterson J."/>
            <person name="Felsenfeld A."/>
            <person name="Wetterstrand K.A."/>
            <person name="Patrinos A."/>
            <person name="Morgan M.J."/>
            <person name="de Jong P."/>
            <person name="Catanese J.J."/>
            <person name="Osoegawa K."/>
            <person name="Shizuya H."/>
            <person name="Choi S."/>
            <person name="Chen Y.J."/>
        </authorList>
    </citation>
    <scope>NUCLEOTIDE SEQUENCE [LARGE SCALE GENOMIC DNA]</scope>
</reference>
<dbReference type="OpenTargets" id="ENSG00000100997"/>
<dbReference type="HGNC" id="HGNC:15868">
    <property type="gene designation" value="ABHD12"/>
</dbReference>
<dbReference type="Ensembl" id="ENST00000672406.1">
    <property type="protein sequence ID" value="ENSP00000500208.1"/>
    <property type="gene ID" value="ENSG00000100997.21"/>
</dbReference>
<evidence type="ECO:0000313" key="2">
    <source>
        <dbReference type="Proteomes" id="UP000005640"/>
    </source>
</evidence>
<dbReference type="GeneTree" id="ENSGT00940000160517"/>
<evidence type="ECO:0000313" key="1">
    <source>
        <dbReference type="Ensembl" id="ENSP00000500208.1"/>
    </source>
</evidence>
<dbReference type="OrthoDB" id="10249433at2759"/>
<dbReference type="EMBL" id="AL353812">
    <property type="status" value="NOT_ANNOTATED_CDS"/>
    <property type="molecule type" value="Genomic_DNA"/>
</dbReference>
<sequence>MWYEDALASSHPIILYLHGNAGTRGGDHRVELYKVGVTQWERHLSGA</sequence>
<keyword evidence="3 4" id="KW-1267">Proteomics identification</keyword>
<dbReference type="Ensembl" id="ENST00000672406.1">
    <property type="protein sequence ID" value="ENSP00000500208.1"/>
    <property type="gene ID" value="ENSG00000100997.20"/>
</dbReference>
<evidence type="ECO:0007829" key="4">
    <source>
        <dbReference type="ProteomicsDB" id="A0A5F9ZHB5"/>
    </source>
</evidence>